<evidence type="ECO:0000256" key="3">
    <source>
        <dbReference type="ARBA" id="ARBA00005667"/>
    </source>
</evidence>
<evidence type="ECO:0000256" key="4">
    <source>
        <dbReference type="ARBA" id="ARBA00018680"/>
    </source>
</evidence>
<keyword evidence="11" id="KW-0496">Mitochondrion</keyword>
<dbReference type="PANTHER" id="PTHR15082">
    <property type="entry name" value="NADH-UBIQUINONE OXIDOREDUCTASE B12 SUBUNIT"/>
    <property type="match status" value="1"/>
</dbReference>
<comment type="similarity">
    <text evidence="3">Belongs to the complex I NDUFB3 subunit family.</text>
</comment>
<evidence type="ECO:0000256" key="5">
    <source>
        <dbReference type="ARBA" id="ARBA00022448"/>
    </source>
</evidence>
<evidence type="ECO:0000256" key="12">
    <source>
        <dbReference type="ARBA" id="ARBA00023136"/>
    </source>
</evidence>
<dbReference type="AlphaFoldDB" id="A0A8J9Z7G5"/>
<dbReference type="Pfam" id="PF08122">
    <property type="entry name" value="NDUF_B12"/>
    <property type="match status" value="1"/>
</dbReference>
<evidence type="ECO:0000256" key="1">
    <source>
        <dbReference type="ARBA" id="ARBA00003195"/>
    </source>
</evidence>
<evidence type="ECO:0000256" key="2">
    <source>
        <dbReference type="ARBA" id="ARBA00004298"/>
    </source>
</evidence>
<keyword evidence="12" id="KW-0472">Membrane</keyword>
<accession>A0A8J9Z7G5</accession>
<dbReference type="GO" id="GO:0022900">
    <property type="term" value="P:electron transport chain"/>
    <property type="evidence" value="ECO:0007669"/>
    <property type="project" value="InterPro"/>
</dbReference>
<evidence type="ECO:0000256" key="10">
    <source>
        <dbReference type="ARBA" id="ARBA00022989"/>
    </source>
</evidence>
<dbReference type="GO" id="GO:0032981">
    <property type="term" value="P:mitochondrial respiratory chain complex I assembly"/>
    <property type="evidence" value="ECO:0007669"/>
    <property type="project" value="TreeGrafter"/>
</dbReference>
<keyword evidence="7" id="KW-0812">Transmembrane</keyword>
<evidence type="ECO:0000313" key="16">
    <source>
        <dbReference type="Proteomes" id="UP000838412"/>
    </source>
</evidence>
<keyword evidence="6" id="KW-0679">Respiratory chain</keyword>
<dbReference type="InterPro" id="IPR012576">
    <property type="entry name" value="NDUFB3"/>
</dbReference>
<keyword evidence="10" id="KW-1133">Transmembrane helix</keyword>
<organism evidence="15 16">
    <name type="scientific">Branchiostoma lanceolatum</name>
    <name type="common">Common lancelet</name>
    <name type="synonym">Amphioxus lanceolatum</name>
    <dbReference type="NCBI Taxonomy" id="7740"/>
    <lineage>
        <taxon>Eukaryota</taxon>
        <taxon>Metazoa</taxon>
        <taxon>Chordata</taxon>
        <taxon>Cephalochordata</taxon>
        <taxon>Leptocardii</taxon>
        <taxon>Amphioxiformes</taxon>
        <taxon>Branchiostomatidae</taxon>
        <taxon>Branchiostoma</taxon>
    </lineage>
</organism>
<dbReference type="GO" id="GO:0005743">
    <property type="term" value="C:mitochondrial inner membrane"/>
    <property type="evidence" value="ECO:0007669"/>
    <property type="project" value="UniProtKB-SubCell"/>
</dbReference>
<gene>
    <name evidence="15" type="primary">NDUFB3</name>
    <name evidence="15" type="ORF">BLAG_LOCUS10396</name>
</gene>
<sequence>MGGDGHGPPKELKIPDWRIYQIKGTPLEDVQRKLHAKGLHDPWLRNEAWRFTHLPRITFPMIAFRGFKYGFAAFVVALAVEKAFFSSDDHGHH</sequence>
<comment type="subcellular location">
    <subcellularLocation>
        <location evidence="2">Mitochondrion inner membrane</location>
        <topology evidence="2">Single-pass membrane protein</topology>
        <orientation evidence="2">Matrix side</orientation>
    </subcellularLocation>
</comment>
<evidence type="ECO:0000256" key="8">
    <source>
        <dbReference type="ARBA" id="ARBA00022792"/>
    </source>
</evidence>
<dbReference type="EMBL" id="OV696702">
    <property type="protein sequence ID" value="CAH1249209.1"/>
    <property type="molecule type" value="Genomic_DNA"/>
</dbReference>
<evidence type="ECO:0000256" key="7">
    <source>
        <dbReference type="ARBA" id="ARBA00022692"/>
    </source>
</evidence>
<evidence type="ECO:0000256" key="13">
    <source>
        <dbReference type="ARBA" id="ARBA00030217"/>
    </source>
</evidence>
<proteinExistence type="inferred from homology"/>
<keyword evidence="16" id="KW-1185">Reference proteome</keyword>
<dbReference type="OrthoDB" id="521512at2759"/>
<dbReference type="Proteomes" id="UP000838412">
    <property type="component" value="Chromosome 17"/>
</dbReference>
<protein>
    <recommendedName>
        <fullName evidence="4">NADH dehydrogenase [ubiquinone] 1 beta subcomplex subunit 3</fullName>
    </recommendedName>
    <alternativeName>
        <fullName evidence="13">Complex I-B12</fullName>
    </alternativeName>
    <alternativeName>
        <fullName evidence="14">NADH-ubiquinone oxidoreductase B12 subunit</fullName>
    </alternativeName>
</protein>
<keyword evidence="9" id="KW-0249">Electron transport</keyword>
<dbReference type="PANTHER" id="PTHR15082:SF2">
    <property type="entry name" value="NADH DEHYDROGENASE [UBIQUINONE] 1 BETA SUBCOMPLEX SUBUNIT 3"/>
    <property type="match status" value="1"/>
</dbReference>
<keyword evidence="5" id="KW-0813">Transport</keyword>
<comment type="function">
    <text evidence="1">Accessory subunit of the mitochondrial membrane respiratory chain NADH dehydrogenase (Complex I), that is believed not to be involved in catalysis. Complex I functions in the transfer of electrons from NADH to the respiratory chain. The immediate electron acceptor for the enzyme is believed to be ubiquinone.</text>
</comment>
<evidence type="ECO:0000256" key="6">
    <source>
        <dbReference type="ARBA" id="ARBA00022660"/>
    </source>
</evidence>
<name>A0A8J9Z7G5_BRALA</name>
<keyword evidence="8" id="KW-0999">Mitochondrion inner membrane</keyword>
<evidence type="ECO:0000313" key="15">
    <source>
        <dbReference type="EMBL" id="CAH1249209.1"/>
    </source>
</evidence>
<reference evidence="15" key="1">
    <citation type="submission" date="2022-01" db="EMBL/GenBank/DDBJ databases">
        <authorList>
            <person name="Braso-Vives M."/>
        </authorList>
    </citation>
    <scope>NUCLEOTIDE SEQUENCE</scope>
</reference>
<evidence type="ECO:0000256" key="14">
    <source>
        <dbReference type="ARBA" id="ARBA00032688"/>
    </source>
</evidence>
<evidence type="ECO:0000256" key="11">
    <source>
        <dbReference type="ARBA" id="ARBA00023128"/>
    </source>
</evidence>
<evidence type="ECO:0000256" key="9">
    <source>
        <dbReference type="ARBA" id="ARBA00022982"/>
    </source>
</evidence>